<reference evidence="4" key="3">
    <citation type="submission" date="2016-06" db="UniProtKB">
        <authorList>
            <consortium name="WormBaseParasite"/>
        </authorList>
    </citation>
    <scope>IDENTIFICATION</scope>
</reference>
<dbReference type="Proteomes" id="UP000050741">
    <property type="component" value="Unassembled WGS sequence"/>
</dbReference>
<keyword evidence="1" id="KW-0812">Transmembrane</keyword>
<evidence type="ECO:0000256" key="2">
    <source>
        <dbReference type="SAM" id="SignalP"/>
    </source>
</evidence>
<dbReference type="AlphaFoldDB" id="A0A183CPG1"/>
<keyword evidence="3" id="KW-1185">Reference proteome</keyword>
<dbReference type="WBParaSite" id="GPLIN_001476800">
    <property type="protein sequence ID" value="GPLIN_001476800"/>
    <property type="gene ID" value="GPLIN_001476800"/>
</dbReference>
<keyword evidence="2" id="KW-0732">Signal</keyword>
<sequence length="166" mass="17825">MAAPLRTLIVLLCSIAVLLVRCDGLKCKRKVVDNDNVTTWKGNNTDCASEFHFCFGAECKTTDSDDKSFFIWGCAESDDTNNCETDLRSIFEKEAKSDSLGKWTCKCIIGAMGKDMDNARLGKGSVAARHAVVSGGNHFIFISGAATLKLSVVATAVAVAFAMLIT</sequence>
<evidence type="ECO:0000256" key="1">
    <source>
        <dbReference type="SAM" id="Phobius"/>
    </source>
</evidence>
<keyword evidence="1" id="KW-0472">Membrane</keyword>
<proteinExistence type="predicted"/>
<reference evidence="3" key="2">
    <citation type="submission" date="2014-05" db="EMBL/GenBank/DDBJ databases">
        <title>The genome and life-stage specific transcriptomes of Globodera pallida elucidate key aspects of plant parasitism by a cyst nematode.</title>
        <authorList>
            <person name="Cotton J.A."/>
            <person name="Lilley C.J."/>
            <person name="Jones L.M."/>
            <person name="Kikuchi T."/>
            <person name="Reid A.J."/>
            <person name="Thorpe P."/>
            <person name="Tsai I.J."/>
            <person name="Beasley H."/>
            <person name="Blok V."/>
            <person name="Cock P.J.A."/>
            <person name="Van den Akker S.E."/>
            <person name="Holroyd N."/>
            <person name="Hunt M."/>
            <person name="Mantelin S."/>
            <person name="Naghra H."/>
            <person name="Pain A."/>
            <person name="Palomares-Rius J.E."/>
            <person name="Zarowiecki M."/>
            <person name="Berriman M."/>
            <person name="Jones J.T."/>
            <person name="Urwin P.E."/>
        </authorList>
    </citation>
    <scope>NUCLEOTIDE SEQUENCE [LARGE SCALE GENOMIC DNA]</scope>
    <source>
        <strain evidence="3">Lindley</strain>
    </source>
</reference>
<name>A0A183CPG1_GLOPA</name>
<feature type="signal peptide" evidence="2">
    <location>
        <begin position="1"/>
        <end position="22"/>
    </location>
</feature>
<evidence type="ECO:0000313" key="4">
    <source>
        <dbReference type="WBParaSite" id="GPLIN_001476800"/>
    </source>
</evidence>
<evidence type="ECO:0000313" key="3">
    <source>
        <dbReference type="Proteomes" id="UP000050741"/>
    </source>
</evidence>
<organism evidence="3 4">
    <name type="scientific">Globodera pallida</name>
    <name type="common">Potato cyst nematode worm</name>
    <name type="synonym">Heterodera pallida</name>
    <dbReference type="NCBI Taxonomy" id="36090"/>
    <lineage>
        <taxon>Eukaryota</taxon>
        <taxon>Metazoa</taxon>
        <taxon>Ecdysozoa</taxon>
        <taxon>Nematoda</taxon>
        <taxon>Chromadorea</taxon>
        <taxon>Rhabditida</taxon>
        <taxon>Tylenchina</taxon>
        <taxon>Tylenchomorpha</taxon>
        <taxon>Tylenchoidea</taxon>
        <taxon>Heteroderidae</taxon>
        <taxon>Heteroderinae</taxon>
        <taxon>Globodera</taxon>
    </lineage>
</organism>
<keyword evidence="1" id="KW-1133">Transmembrane helix</keyword>
<reference evidence="3" key="1">
    <citation type="submission" date="2013-12" db="EMBL/GenBank/DDBJ databases">
        <authorList>
            <person name="Aslett M."/>
        </authorList>
    </citation>
    <scope>NUCLEOTIDE SEQUENCE [LARGE SCALE GENOMIC DNA]</scope>
    <source>
        <strain evidence="3">Lindley</strain>
    </source>
</reference>
<accession>A0A183CPG1</accession>
<feature type="transmembrane region" description="Helical" evidence="1">
    <location>
        <begin position="139"/>
        <end position="165"/>
    </location>
</feature>
<feature type="chain" id="PRO_5008147862" evidence="2">
    <location>
        <begin position="23"/>
        <end position="166"/>
    </location>
</feature>
<protein>
    <submittedName>
        <fullName evidence="4">Protein quiver</fullName>
    </submittedName>
</protein>